<sequence>MCTSKIKICIILLMLISTGCNSQVFIKITSLPKDTPENARIFLVGSLNKWNPGDPDFELKKDSSGNFTMQIPKNAGTVEYKFTQGNWETSEGDENGNKLDNRKVVISEIAQTIENQIISWEKTVAKKNTASDNVRVLSENFNIPQLKTTRKIWIYLPPDYSTSRKKYPVLYMQDAQNLFNDVTSFSGEWKVDETLNQLFKDGKPTAIVVGIENGGAERIDEYSPWKNEKYGGGKGDAYTEFLAKTLKPYIDKTYRTLPQAKNTALIGSSMGGLISFYAGVKYPDKFGKLGIFSPSFWFNFKDLNFYLNKNVKKLKSTQFYFLSGTKESEDMVSDIQKIIPILLKKGVPATNIRTKFDEDGTHSETYWSREFGAAYLWLFQKYKQRFSSIYF</sequence>
<dbReference type="SMART" id="SM01065">
    <property type="entry name" value="CBM_2"/>
    <property type="match status" value="1"/>
</dbReference>
<protein>
    <submittedName>
        <fullName evidence="3">Alpha-glucosidase</fullName>
    </submittedName>
</protein>
<dbReference type="Gene3D" id="2.60.40.10">
    <property type="entry name" value="Immunoglobulins"/>
    <property type="match status" value="1"/>
</dbReference>
<accession>A0A1N7NKV4</accession>
<dbReference type="InterPro" id="IPR000801">
    <property type="entry name" value="Esterase-like"/>
</dbReference>
<dbReference type="AlphaFoldDB" id="A0A1N7NKV4"/>
<dbReference type="RefSeq" id="WP_076388237.1">
    <property type="nucleotide sequence ID" value="NZ_FTOI01000015.1"/>
</dbReference>
<keyword evidence="1" id="KW-0732">Signal</keyword>
<dbReference type="InterPro" id="IPR013783">
    <property type="entry name" value="Ig-like_fold"/>
</dbReference>
<gene>
    <name evidence="3" type="ORF">SAMN05421789_11559</name>
</gene>
<feature type="chain" id="PRO_5013383429" evidence="1">
    <location>
        <begin position="23"/>
        <end position="391"/>
    </location>
</feature>
<dbReference type="Proteomes" id="UP000185839">
    <property type="component" value="Unassembled WGS sequence"/>
</dbReference>
<dbReference type="SUPFAM" id="SSF53474">
    <property type="entry name" value="alpha/beta-Hydrolases"/>
    <property type="match status" value="1"/>
</dbReference>
<dbReference type="InterPro" id="IPR014756">
    <property type="entry name" value="Ig_E-set"/>
</dbReference>
<dbReference type="OrthoDB" id="9803578at2"/>
<dbReference type="Pfam" id="PF00756">
    <property type="entry name" value="Esterase"/>
    <property type="match status" value="1"/>
</dbReference>
<dbReference type="EMBL" id="FTOI01000015">
    <property type="protein sequence ID" value="SIS98900.1"/>
    <property type="molecule type" value="Genomic_DNA"/>
</dbReference>
<feature type="signal peptide" evidence="1">
    <location>
        <begin position="1"/>
        <end position="22"/>
    </location>
</feature>
<name>A0A1N7NKV4_9FLAO</name>
<feature type="domain" description="CBM20" evidence="2">
    <location>
        <begin position="23"/>
        <end position="116"/>
    </location>
</feature>
<evidence type="ECO:0000259" key="2">
    <source>
        <dbReference type="SMART" id="SM01065"/>
    </source>
</evidence>
<dbReference type="PROSITE" id="PS51257">
    <property type="entry name" value="PROKAR_LIPOPROTEIN"/>
    <property type="match status" value="1"/>
</dbReference>
<dbReference type="Gene3D" id="3.40.50.1820">
    <property type="entry name" value="alpha/beta hydrolase"/>
    <property type="match status" value="1"/>
</dbReference>
<dbReference type="GO" id="GO:2001070">
    <property type="term" value="F:starch binding"/>
    <property type="evidence" value="ECO:0007669"/>
    <property type="project" value="InterPro"/>
</dbReference>
<proteinExistence type="predicted"/>
<evidence type="ECO:0000256" key="1">
    <source>
        <dbReference type="SAM" id="SignalP"/>
    </source>
</evidence>
<reference evidence="4" key="1">
    <citation type="submission" date="2017-01" db="EMBL/GenBank/DDBJ databases">
        <authorList>
            <person name="Varghese N."/>
            <person name="Submissions S."/>
        </authorList>
    </citation>
    <scope>NUCLEOTIDE SEQUENCE [LARGE SCALE GENOMIC DNA]</scope>
    <source>
        <strain evidence="4">DSM 23145</strain>
    </source>
</reference>
<dbReference type="PANTHER" id="PTHR48098">
    <property type="entry name" value="ENTEROCHELIN ESTERASE-RELATED"/>
    <property type="match status" value="1"/>
</dbReference>
<organism evidence="3 4">
    <name type="scientific">Kaistella chaponensis</name>
    <dbReference type="NCBI Taxonomy" id="713588"/>
    <lineage>
        <taxon>Bacteria</taxon>
        <taxon>Pseudomonadati</taxon>
        <taxon>Bacteroidota</taxon>
        <taxon>Flavobacteriia</taxon>
        <taxon>Flavobacteriales</taxon>
        <taxon>Weeksellaceae</taxon>
        <taxon>Chryseobacterium group</taxon>
        <taxon>Kaistella</taxon>
    </lineage>
</organism>
<dbReference type="STRING" id="713588.SAMN05421789_11559"/>
<dbReference type="InterPro" id="IPR050583">
    <property type="entry name" value="Mycobacterial_A85_antigen"/>
</dbReference>
<dbReference type="PANTHER" id="PTHR48098:SF6">
    <property type="entry name" value="FERRI-BACILLIBACTIN ESTERASE BESA"/>
    <property type="match status" value="1"/>
</dbReference>
<dbReference type="InterPro" id="IPR002044">
    <property type="entry name" value="CBM20"/>
</dbReference>
<keyword evidence="4" id="KW-1185">Reference proteome</keyword>
<evidence type="ECO:0000313" key="3">
    <source>
        <dbReference type="EMBL" id="SIS98900.1"/>
    </source>
</evidence>
<dbReference type="SUPFAM" id="SSF81296">
    <property type="entry name" value="E set domains"/>
    <property type="match status" value="1"/>
</dbReference>
<evidence type="ECO:0000313" key="4">
    <source>
        <dbReference type="Proteomes" id="UP000185839"/>
    </source>
</evidence>
<dbReference type="InterPro" id="IPR029058">
    <property type="entry name" value="AB_hydrolase_fold"/>
</dbReference>